<accession>A0A1M5YU36</accession>
<dbReference type="InterPro" id="IPR024301">
    <property type="entry name" value="Amidase_6"/>
</dbReference>
<reference evidence="2 3" key="1">
    <citation type="submission" date="2016-11" db="EMBL/GenBank/DDBJ databases">
        <authorList>
            <person name="Jaros S."/>
            <person name="Januszkiewicz K."/>
            <person name="Wedrychowicz H."/>
        </authorList>
    </citation>
    <scope>NUCLEOTIDE SEQUENCE [LARGE SCALE GENOMIC DNA]</scope>
    <source>
        <strain evidence="2 3">DSM 13106</strain>
    </source>
</reference>
<dbReference type="EMBL" id="FQXR01000015">
    <property type="protein sequence ID" value="SHI15334.1"/>
    <property type="molecule type" value="Genomic_DNA"/>
</dbReference>
<keyword evidence="3" id="KW-1185">Reference proteome</keyword>
<organism evidence="2 3">
    <name type="scientific">Sporanaerobacter acetigenes DSM 13106</name>
    <dbReference type="NCBI Taxonomy" id="1123281"/>
    <lineage>
        <taxon>Bacteria</taxon>
        <taxon>Bacillati</taxon>
        <taxon>Bacillota</taxon>
        <taxon>Tissierellia</taxon>
        <taxon>Tissierellales</taxon>
        <taxon>Sporanaerobacteraceae</taxon>
        <taxon>Sporanaerobacter</taxon>
    </lineage>
</organism>
<dbReference type="PANTHER" id="PTHR40032">
    <property type="entry name" value="EXPORTED PROTEIN-RELATED"/>
    <property type="match status" value="1"/>
</dbReference>
<proteinExistence type="predicted"/>
<dbReference type="RefSeq" id="WP_072745068.1">
    <property type="nucleotide sequence ID" value="NZ_FQXR01000015.1"/>
</dbReference>
<name>A0A1M5YU36_9FIRM</name>
<protein>
    <submittedName>
        <fullName evidence="2">RNA polymerase sigma-70 factor, ECF subfamily</fullName>
    </submittedName>
</protein>
<evidence type="ECO:0000313" key="2">
    <source>
        <dbReference type="EMBL" id="SHI15334.1"/>
    </source>
</evidence>
<dbReference type="PANTHER" id="PTHR40032:SF1">
    <property type="entry name" value="EXPORTED PROTEIN"/>
    <property type="match status" value="1"/>
</dbReference>
<dbReference type="Proteomes" id="UP000184389">
    <property type="component" value="Unassembled WGS sequence"/>
</dbReference>
<gene>
    <name evidence="2" type="ORF">SAMN02745180_02439</name>
</gene>
<dbReference type="OrthoDB" id="9812429at2"/>
<evidence type="ECO:0000259" key="1">
    <source>
        <dbReference type="Pfam" id="PF12671"/>
    </source>
</evidence>
<dbReference type="STRING" id="1123281.SAMN02745180_02439"/>
<evidence type="ECO:0000313" key="3">
    <source>
        <dbReference type="Proteomes" id="UP000184389"/>
    </source>
</evidence>
<sequence length="387" mass="44140">MKVKKMWSILLIMIFTLISCTNISFSQGIGNGLEKSNCEEILKNYIEDFLVEGYSEYYDINDVKVIFDEVDVDESSNVEFIAKATMNSVLKAKCVEELPYVKGMLERVNLNTFSYESDDNTINMVSAANKSNLSDRQIEVASKIIIDKIKDLEQYIGQADDTNFIFKITASVKDGEIDISTLKMFAENIDEFIPAEEILPKNSQELEKEGFEYLETEISESVIICNEEILPNLYSGYDRIAARDYANKYTSNTTKQCPHGKALMDTSKYNSNYNWYCHNDCANYVSQSLKAGGLPTDSTWKAGSTAWVNCESLTNYMVSTKKYWKKSDYENANAGGVIMMKNSDGHRYHTVMIVKNDTVTRQFSGHTNDRLKTAYSKNSNWEYYVLQ</sequence>
<feature type="domain" description="Putative amidase" evidence="1">
    <location>
        <begin position="237"/>
        <end position="378"/>
    </location>
</feature>
<dbReference type="AlphaFoldDB" id="A0A1M5YU36"/>
<dbReference type="Pfam" id="PF12671">
    <property type="entry name" value="Amidase_6"/>
    <property type="match status" value="1"/>
</dbReference>
<dbReference type="PROSITE" id="PS51257">
    <property type="entry name" value="PROKAR_LIPOPROTEIN"/>
    <property type="match status" value="1"/>
</dbReference>